<dbReference type="PANTHER" id="PTHR11161:SF0">
    <property type="entry name" value="O-ACYLTRANSFERASE LIKE PROTEIN"/>
    <property type="match status" value="1"/>
</dbReference>
<gene>
    <name evidence="3" type="ORF">ECRASSUSDP1_LOCUS29456</name>
</gene>
<evidence type="ECO:0000256" key="1">
    <source>
        <dbReference type="SAM" id="Phobius"/>
    </source>
</evidence>
<dbReference type="AlphaFoldDB" id="A0AAD1YAZ3"/>
<name>A0AAD1YAZ3_EUPCR</name>
<dbReference type="InterPro" id="IPR002656">
    <property type="entry name" value="Acyl_transf_3_dom"/>
</dbReference>
<comment type="caution">
    <text evidence="3">The sequence shown here is derived from an EMBL/GenBank/DDBJ whole genome shotgun (WGS) entry which is preliminary data.</text>
</comment>
<feature type="transmembrane region" description="Helical" evidence="1">
    <location>
        <begin position="309"/>
        <end position="327"/>
    </location>
</feature>
<protein>
    <recommendedName>
        <fullName evidence="2">Acyltransferase 3 domain-containing protein</fullName>
    </recommendedName>
</protein>
<reference evidence="3" key="1">
    <citation type="submission" date="2023-07" db="EMBL/GenBank/DDBJ databases">
        <authorList>
            <consortium name="AG Swart"/>
            <person name="Singh M."/>
            <person name="Singh A."/>
            <person name="Seah K."/>
            <person name="Emmerich C."/>
        </authorList>
    </citation>
    <scope>NUCLEOTIDE SEQUENCE</scope>
    <source>
        <strain evidence="3">DP1</strain>
    </source>
</reference>
<feature type="transmembrane region" description="Helical" evidence="1">
    <location>
        <begin position="261"/>
        <end position="288"/>
    </location>
</feature>
<keyword evidence="1" id="KW-0472">Membrane</keyword>
<feature type="transmembrane region" description="Helical" evidence="1">
    <location>
        <begin position="401"/>
        <end position="422"/>
    </location>
</feature>
<evidence type="ECO:0000259" key="2">
    <source>
        <dbReference type="Pfam" id="PF01757"/>
    </source>
</evidence>
<feature type="transmembrane region" description="Helical" evidence="1">
    <location>
        <begin position="20"/>
        <end position="37"/>
    </location>
</feature>
<feature type="transmembrane region" description="Helical" evidence="1">
    <location>
        <begin position="220"/>
        <end position="241"/>
    </location>
</feature>
<feature type="domain" description="Acyltransferase 3" evidence="2">
    <location>
        <begin position="224"/>
        <end position="616"/>
    </location>
</feature>
<dbReference type="Pfam" id="PF01757">
    <property type="entry name" value="Acyl_transf_3"/>
    <property type="match status" value="1"/>
</dbReference>
<feature type="transmembrane region" description="Helical" evidence="1">
    <location>
        <begin position="489"/>
        <end position="508"/>
    </location>
</feature>
<accession>A0AAD1YAZ3</accession>
<evidence type="ECO:0000313" key="4">
    <source>
        <dbReference type="Proteomes" id="UP001295684"/>
    </source>
</evidence>
<keyword evidence="4" id="KW-1185">Reference proteome</keyword>
<sequence>MIPLIQTRNRQRVPTGSCVWVLLLLSFMAIVQLGLSYEENCFQQLFQILSRGDSKDHQVMFMSTGKGINDLGQIDLCNSNPNTTFATIMVVGAPINLGVCLPVGCNRANVGIIEDALSSLAVNAGIQGEIRVSLPQNDPAVPQTNHIIGFVGFGILFFFCSIFGVLIEYVFTIGSNETDDSLRDKALVRSIPAWQKFFLAFSFSRNLRKMFWTPQKDNEYLSVFNGLRVISMFYIIFGHMHEGIGIIPSLNLQEVMPLVSSVYGSFVMGAFYSVDVFFYMSAFLGAYLMISKFEGKRMIPLHMIYFHRFLRILPTLGLFIALVLTFLEFSASGPLFELPKFAFIGRCSRYWWTNMLFINNFYPDRGERCMIFLWYLANDMWFFMFLPLIVLAYLNQKFLGYFLSIFMIIANIVTVFTISYLGDHPMVILKDENPSVIYHHPYSRFGPYFVGCLFGIFYYEWMKSEKDSNYTHLIGARFFNLFKKAPIRIISYIISSAVMIGLILVPYSELRDLEGRTWGRVSSAFFNALHRNVFNLALTLFFAGAIIGKGRAIRAFFGARVWGPWAKLTFIVYLVHIFVITAVFSSLRSSIFITKRLLVFYSISMIFLSFIVSIPIALLIESPVLQIERLILFPPKEKRKQEPVHKDPNFAETMKGTLRINDSIASLDDAHTEDEVDTKKNQ</sequence>
<keyword evidence="1" id="KW-0812">Transmembrane</keyword>
<feature type="transmembrane region" description="Helical" evidence="1">
    <location>
        <begin position="147"/>
        <end position="171"/>
    </location>
</feature>
<dbReference type="Proteomes" id="UP001295684">
    <property type="component" value="Unassembled WGS sequence"/>
</dbReference>
<keyword evidence="1" id="KW-1133">Transmembrane helix</keyword>
<organism evidence="3 4">
    <name type="scientific">Euplotes crassus</name>
    <dbReference type="NCBI Taxonomy" id="5936"/>
    <lineage>
        <taxon>Eukaryota</taxon>
        <taxon>Sar</taxon>
        <taxon>Alveolata</taxon>
        <taxon>Ciliophora</taxon>
        <taxon>Intramacronucleata</taxon>
        <taxon>Spirotrichea</taxon>
        <taxon>Hypotrichia</taxon>
        <taxon>Euplotida</taxon>
        <taxon>Euplotidae</taxon>
        <taxon>Moneuplotes</taxon>
    </lineage>
</organism>
<feature type="transmembrane region" description="Helical" evidence="1">
    <location>
        <begin position="568"/>
        <end position="587"/>
    </location>
</feature>
<evidence type="ECO:0000313" key="3">
    <source>
        <dbReference type="EMBL" id="CAI2387822.1"/>
    </source>
</evidence>
<dbReference type="GO" id="GO:0016747">
    <property type="term" value="F:acyltransferase activity, transferring groups other than amino-acyl groups"/>
    <property type="evidence" value="ECO:0007669"/>
    <property type="project" value="InterPro"/>
</dbReference>
<feature type="transmembrane region" description="Helical" evidence="1">
    <location>
        <begin position="599"/>
        <end position="620"/>
    </location>
</feature>
<feature type="transmembrane region" description="Helical" evidence="1">
    <location>
        <begin position="528"/>
        <end position="547"/>
    </location>
</feature>
<dbReference type="EMBL" id="CAMPGE010030305">
    <property type="protein sequence ID" value="CAI2387822.1"/>
    <property type="molecule type" value="Genomic_DNA"/>
</dbReference>
<dbReference type="PANTHER" id="PTHR11161">
    <property type="entry name" value="O-ACYLTRANSFERASE"/>
    <property type="match status" value="1"/>
</dbReference>
<proteinExistence type="predicted"/>
<dbReference type="InterPro" id="IPR052728">
    <property type="entry name" value="O2_lipid_transport_reg"/>
</dbReference>
<feature type="transmembrane region" description="Helical" evidence="1">
    <location>
        <begin position="191"/>
        <end position="208"/>
    </location>
</feature>
<feature type="transmembrane region" description="Helical" evidence="1">
    <location>
        <begin position="372"/>
        <end position="394"/>
    </location>
</feature>